<dbReference type="Gene3D" id="3.40.50.1820">
    <property type="entry name" value="alpha/beta hydrolase"/>
    <property type="match status" value="1"/>
</dbReference>
<dbReference type="Proteomes" id="UP000773462">
    <property type="component" value="Unassembled WGS sequence"/>
</dbReference>
<reference evidence="4 5" key="1">
    <citation type="submission" date="2021-03" db="EMBL/GenBank/DDBJ databases">
        <title>Genomic Encyclopedia of Type Strains, Phase IV (KMG-IV): sequencing the most valuable type-strain genomes for metagenomic binning, comparative biology and taxonomic classification.</title>
        <authorList>
            <person name="Goeker M."/>
        </authorList>
    </citation>
    <scope>NUCLEOTIDE SEQUENCE [LARGE SCALE GENOMIC DNA]</scope>
    <source>
        <strain evidence="4 5">DSM 101953</strain>
    </source>
</reference>
<proteinExistence type="predicted"/>
<feature type="transmembrane region" description="Helical" evidence="2">
    <location>
        <begin position="12"/>
        <end position="34"/>
    </location>
</feature>
<organism evidence="4 5">
    <name type="scientific">Paenibacillus silagei</name>
    <dbReference type="NCBI Taxonomy" id="1670801"/>
    <lineage>
        <taxon>Bacteria</taxon>
        <taxon>Bacillati</taxon>
        <taxon>Bacillota</taxon>
        <taxon>Bacilli</taxon>
        <taxon>Bacillales</taxon>
        <taxon>Paenibacillaceae</taxon>
        <taxon>Paenibacillus</taxon>
    </lineage>
</organism>
<feature type="domain" description="AB hydrolase-1" evidence="3">
    <location>
        <begin position="64"/>
        <end position="303"/>
    </location>
</feature>
<evidence type="ECO:0000256" key="2">
    <source>
        <dbReference type="SAM" id="Phobius"/>
    </source>
</evidence>
<name>A0ABS4NTB7_9BACL</name>
<evidence type="ECO:0000313" key="4">
    <source>
        <dbReference type="EMBL" id="MBP2113291.1"/>
    </source>
</evidence>
<dbReference type="PANTHER" id="PTHR43798:SF31">
    <property type="entry name" value="AB HYDROLASE SUPERFAMILY PROTEIN YCLE"/>
    <property type="match status" value="1"/>
</dbReference>
<dbReference type="PRINTS" id="PR00111">
    <property type="entry name" value="ABHYDROLASE"/>
</dbReference>
<gene>
    <name evidence="4" type="ORF">J2Z70_003450</name>
</gene>
<keyword evidence="2" id="KW-1133">Transmembrane helix</keyword>
<dbReference type="Pfam" id="PF00561">
    <property type="entry name" value="Abhydrolase_1"/>
    <property type="match status" value="1"/>
</dbReference>
<dbReference type="InterPro" id="IPR029058">
    <property type="entry name" value="AB_hydrolase_fold"/>
</dbReference>
<dbReference type="InterPro" id="IPR000073">
    <property type="entry name" value="AB_hydrolase_1"/>
</dbReference>
<dbReference type="EMBL" id="JAGGLV010000010">
    <property type="protein sequence ID" value="MBP2113291.1"/>
    <property type="molecule type" value="Genomic_DNA"/>
</dbReference>
<protein>
    <submittedName>
        <fullName evidence="4">Pimeloyl-ACP methyl ester carboxylesterase</fullName>
    </submittedName>
</protein>
<evidence type="ECO:0000313" key="5">
    <source>
        <dbReference type="Proteomes" id="UP000773462"/>
    </source>
</evidence>
<evidence type="ECO:0000259" key="3">
    <source>
        <dbReference type="Pfam" id="PF00561"/>
    </source>
</evidence>
<accession>A0ABS4NTB7</accession>
<comment type="caution">
    <text evidence="4">The sequence shown here is derived from an EMBL/GenBank/DDBJ whole genome shotgun (WGS) entry which is preliminary data.</text>
</comment>
<dbReference type="SUPFAM" id="SSF53474">
    <property type="entry name" value="alpha/beta-Hydrolases"/>
    <property type="match status" value="1"/>
</dbReference>
<keyword evidence="1" id="KW-0378">Hydrolase</keyword>
<evidence type="ECO:0000256" key="1">
    <source>
        <dbReference type="ARBA" id="ARBA00022801"/>
    </source>
</evidence>
<keyword evidence="2" id="KW-0472">Membrane</keyword>
<keyword evidence="5" id="KW-1185">Reference proteome</keyword>
<dbReference type="RefSeq" id="WP_209875188.1">
    <property type="nucleotide sequence ID" value="NZ_JAGGLV010000010.1"/>
</dbReference>
<dbReference type="InterPro" id="IPR050266">
    <property type="entry name" value="AB_hydrolase_sf"/>
</dbReference>
<sequence>MSKINFTESLLRVIISLIGLPFTGIQAALSRYLLYKYKAPGEKISVGSHHLHAMVTGSNTSNLPTILLEAGMGGCALDWSLVQPALAKHTKVLSYDRAGFGWSTTPISEPTCEGYVRDLRELLAQLELEPPYILVGHSYGGMIMRLFASKYPEEVSGIILVDSTHEQRFIESTFNQIRYEERLRHLRRLRMGYLLSPIGLPRLLKQPIGAKRLPPPVQHTVNILGYRNNAYKAAYLESLCTIESALQLIESEPLVPELPIIVLSAGRQNEDWQQTQKKLLQLTAKTRQIVIEDSWHSIQLYNPQAVVDSVLSLLRDNHRNQTDKQASI</sequence>
<dbReference type="PANTHER" id="PTHR43798">
    <property type="entry name" value="MONOACYLGLYCEROL LIPASE"/>
    <property type="match status" value="1"/>
</dbReference>
<keyword evidence="2" id="KW-0812">Transmembrane</keyword>